<dbReference type="SMART" id="SM00240">
    <property type="entry name" value="FHA"/>
    <property type="match status" value="1"/>
</dbReference>
<evidence type="ECO:0000259" key="2">
    <source>
        <dbReference type="PROSITE" id="PS50006"/>
    </source>
</evidence>
<feature type="compositionally biased region" description="Pro residues" evidence="1">
    <location>
        <begin position="88"/>
        <end position="103"/>
    </location>
</feature>
<sequence length="382" mass="38971">MSADPNKKSARTFQCRDVLWETFEQMARELECSIDYLINESMKQYARQRSYSPRTPFPPPARVDGPTGSAAQASAQAHPGMPPHNATPQPPGPAASGSPPPPFGAGGAPMAAPAAGGVVYGASAGAPAYGAASPPFGVPPVAAPIPTPVPAITPVPPGQVRPGAPPPPPPPPGSSTAGGKRPSLPVPPPIPGRVGGPPPPPPSAARLGAPPPLPSQVSSPGVRPSLSGAAASRSGPPPPPLGNPLSHAPGYGPPAPPMAPPGYVVPPQPPAGIPGAPAMGVGMPNQAPAGPALAAFYAGQRFVVNKDRFIIGRGKQSSDLTIKDPNVSRQHAMVEFLNGQYYMVDMGSTNGVEYNGQRIARKAIVEGDLFRICDHEVRFSYR</sequence>
<dbReference type="RefSeq" id="WP_129354324.1">
    <property type="nucleotide sequence ID" value="NZ_CP012670.1"/>
</dbReference>
<dbReference type="OrthoDB" id="4336084at2"/>
<proteinExistence type="predicted"/>
<dbReference type="SUPFAM" id="SSF49879">
    <property type="entry name" value="SMAD/FHA domain"/>
    <property type="match status" value="1"/>
</dbReference>
<feature type="region of interest" description="Disordered" evidence="1">
    <location>
        <begin position="45"/>
        <end position="254"/>
    </location>
</feature>
<dbReference type="AlphaFoldDB" id="A0A4V0NEL7"/>
<dbReference type="Pfam" id="PF00498">
    <property type="entry name" value="FHA"/>
    <property type="match status" value="1"/>
</dbReference>
<evidence type="ECO:0000313" key="3">
    <source>
        <dbReference type="EMBL" id="AUX26612.1"/>
    </source>
</evidence>
<feature type="compositionally biased region" description="Low complexity" evidence="1">
    <location>
        <begin position="174"/>
        <end position="183"/>
    </location>
</feature>
<feature type="compositionally biased region" description="Low complexity" evidence="1">
    <location>
        <begin position="224"/>
        <end position="234"/>
    </location>
</feature>
<name>A0A4V0NEL7_SORCE</name>
<gene>
    <name evidence="3" type="ORF">SOCEGT47_071820</name>
</gene>
<reference evidence="3 4" key="1">
    <citation type="submission" date="2015-09" db="EMBL/GenBank/DDBJ databases">
        <title>Sorangium comparison.</title>
        <authorList>
            <person name="Zaburannyi N."/>
            <person name="Bunk B."/>
            <person name="Overmann J."/>
            <person name="Mueller R."/>
        </authorList>
    </citation>
    <scope>NUCLEOTIDE SEQUENCE [LARGE SCALE GENOMIC DNA]</scope>
    <source>
        <strain evidence="3 4">So ceGT47</strain>
    </source>
</reference>
<dbReference type="PANTHER" id="PTHR23308">
    <property type="entry name" value="NUCLEAR INHIBITOR OF PROTEIN PHOSPHATASE-1"/>
    <property type="match status" value="1"/>
</dbReference>
<protein>
    <submittedName>
        <fullName evidence="3">Phosphopeptide-binding protein</fullName>
    </submittedName>
</protein>
<feature type="compositionally biased region" description="Pro residues" evidence="1">
    <location>
        <begin position="136"/>
        <end position="173"/>
    </location>
</feature>
<dbReference type="InterPro" id="IPR008984">
    <property type="entry name" value="SMAD_FHA_dom_sf"/>
</dbReference>
<dbReference type="CDD" id="cd00060">
    <property type="entry name" value="FHA"/>
    <property type="match status" value="1"/>
</dbReference>
<dbReference type="EMBL" id="CP012670">
    <property type="protein sequence ID" value="AUX26612.1"/>
    <property type="molecule type" value="Genomic_DNA"/>
</dbReference>
<accession>A0A4V0NEL7</accession>
<evidence type="ECO:0000256" key="1">
    <source>
        <dbReference type="SAM" id="MobiDB-lite"/>
    </source>
</evidence>
<dbReference type="Proteomes" id="UP000295781">
    <property type="component" value="Chromosome"/>
</dbReference>
<dbReference type="InterPro" id="IPR050923">
    <property type="entry name" value="Cell_Proc_Reg/RNA_Proc"/>
</dbReference>
<organism evidence="3 4">
    <name type="scientific">Sorangium cellulosum</name>
    <name type="common">Polyangium cellulosum</name>
    <dbReference type="NCBI Taxonomy" id="56"/>
    <lineage>
        <taxon>Bacteria</taxon>
        <taxon>Pseudomonadati</taxon>
        <taxon>Myxococcota</taxon>
        <taxon>Polyangia</taxon>
        <taxon>Polyangiales</taxon>
        <taxon>Polyangiaceae</taxon>
        <taxon>Sorangium</taxon>
    </lineage>
</organism>
<feature type="compositionally biased region" description="Low complexity" evidence="1">
    <location>
        <begin position="108"/>
        <end position="135"/>
    </location>
</feature>
<dbReference type="PROSITE" id="PS50006">
    <property type="entry name" value="FHA_DOMAIN"/>
    <property type="match status" value="1"/>
</dbReference>
<evidence type="ECO:0000313" key="4">
    <source>
        <dbReference type="Proteomes" id="UP000295781"/>
    </source>
</evidence>
<feature type="compositionally biased region" description="Pro residues" evidence="1">
    <location>
        <begin position="184"/>
        <end position="214"/>
    </location>
</feature>
<dbReference type="Gene3D" id="2.60.200.20">
    <property type="match status" value="1"/>
</dbReference>
<dbReference type="InterPro" id="IPR000253">
    <property type="entry name" value="FHA_dom"/>
</dbReference>
<feature type="domain" description="FHA" evidence="2">
    <location>
        <begin position="309"/>
        <end position="359"/>
    </location>
</feature>